<evidence type="ECO:0000313" key="1">
    <source>
        <dbReference type="EMBL" id="CAB4321464.1"/>
    </source>
</evidence>
<reference evidence="2" key="1">
    <citation type="journal article" date="2020" name="Genome Biol.">
        <title>Gamete binning: chromosome-level and haplotype-resolved genome assembly enabled by high-throughput single-cell sequencing of gamete genomes.</title>
        <authorList>
            <person name="Campoy J.A."/>
            <person name="Sun H."/>
            <person name="Goel M."/>
            <person name="Jiao W.-B."/>
            <person name="Folz-Donahue K."/>
            <person name="Wang N."/>
            <person name="Rubio M."/>
            <person name="Liu C."/>
            <person name="Kukat C."/>
            <person name="Ruiz D."/>
            <person name="Huettel B."/>
            <person name="Schneeberger K."/>
        </authorList>
    </citation>
    <scope>NUCLEOTIDE SEQUENCE [LARGE SCALE GENOMIC DNA]</scope>
    <source>
        <strain evidence="2">cv. Rojo Pasion</strain>
    </source>
</reference>
<organism evidence="1 2">
    <name type="scientific">Prunus armeniaca</name>
    <name type="common">Apricot</name>
    <name type="synonym">Armeniaca vulgaris</name>
    <dbReference type="NCBI Taxonomy" id="36596"/>
    <lineage>
        <taxon>Eukaryota</taxon>
        <taxon>Viridiplantae</taxon>
        <taxon>Streptophyta</taxon>
        <taxon>Embryophyta</taxon>
        <taxon>Tracheophyta</taxon>
        <taxon>Spermatophyta</taxon>
        <taxon>Magnoliopsida</taxon>
        <taxon>eudicotyledons</taxon>
        <taxon>Gunneridae</taxon>
        <taxon>Pentapetalae</taxon>
        <taxon>rosids</taxon>
        <taxon>fabids</taxon>
        <taxon>Rosales</taxon>
        <taxon>Rosaceae</taxon>
        <taxon>Amygdaloideae</taxon>
        <taxon>Amygdaleae</taxon>
        <taxon>Prunus</taxon>
    </lineage>
</organism>
<dbReference type="EMBL" id="CAEKKB010000008">
    <property type="protein sequence ID" value="CAB4321464.1"/>
    <property type="molecule type" value="Genomic_DNA"/>
</dbReference>
<name>A0A6J5YD14_PRUAR</name>
<sequence length="169" mass="18807">MAGLLAGQQTAGGHQGEIDGMLVVCLRFHASYYWRQVNMLDPERKKKILPIMQINNCLPVVANSFPDISRVSMRLNVDVPVDTELQQGCIWRQARGSATEASGIEDVRGSSEEVPTGRAHFFARLSFIILQTVQNFLLHAFSISGVQLFGVRTLVLLNNGKMNWIILPL</sequence>
<keyword evidence="2" id="KW-1185">Reference proteome</keyword>
<gene>
    <name evidence="1" type="ORF">ORAREDHAP_LOCUS50664</name>
</gene>
<evidence type="ECO:0000313" key="2">
    <source>
        <dbReference type="Proteomes" id="UP000507245"/>
    </source>
</evidence>
<accession>A0A6J5YD14</accession>
<dbReference type="OrthoDB" id="1750555at2759"/>
<dbReference type="AlphaFoldDB" id="A0A6J5YD14"/>
<proteinExistence type="predicted"/>
<dbReference type="Proteomes" id="UP000507245">
    <property type="component" value="Unassembled WGS sequence"/>
</dbReference>
<protein>
    <submittedName>
        <fullName evidence="1">Uncharacterized protein</fullName>
    </submittedName>
</protein>